<dbReference type="AlphaFoldDB" id="A0A0B8MXR7"/>
<evidence type="ECO:0000313" key="2">
    <source>
        <dbReference type="Proteomes" id="UP000053095"/>
    </source>
</evidence>
<name>A0A0B8MXR7_TALPI</name>
<organism evidence="1 2">
    <name type="scientific">Talaromyces pinophilus</name>
    <name type="common">Penicillium pinophilum</name>
    <dbReference type="NCBI Taxonomy" id="128442"/>
    <lineage>
        <taxon>Eukaryota</taxon>
        <taxon>Fungi</taxon>
        <taxon>Dikarya</taxon>
        <taxon>Ascomycota</taxon>
        <taxon>Pezizomycotina</taxon>
        <taxon>Eurotiomycetes</taxon>
        <taxon>Eurotiomycetidae</taxon>
        <taxon>Eurotiales</taxon>
        <taxon>Trichocomaceae</taxon>
        <taxon>Talaromyces</taxon>
        <taxon>Talaromyces sect. Talaromyces</taxon>
    </lineage>
</organism>
<accession>A0A0B8MXR7</accession>
<reference evidence="2" key="1">
    <citation type="journal article" date="2015" name="Genome Announc.">
        <title>Draft genome sequence of Talaromyces cellulolyticus strain Y-94, a source of lignocellulosic biomass-degrading enzymes.</title>
        <authorList>
            <person name="Fujii T."/>
            <person name="Koike H."/>
            <person name="Sawayama S."/>
            <person name="Yano S."/>
            <person name="Inoue H."/>
        </authorList>
    </citation>
    <scope>NUCLEOTIDE SEQUENCE [LARGE SCALE GENOMIC DNA]</scope>
    <source>
        <strain evidence="2">Y-94</strain>
    </source>
</reference>
<evidence type="ECO:0000313" key="1">
    <source>
        <dbReference type="EMBL" id="GAM37315.1"/>
    </source>
</evidence>
<proteinExistence type="predicted"/>
<evidence type="ECO:0008006" key="3">
    <source>
        <dbReference type="Google" id="ProtNLM"/>
    </source>
</evidence>
<dbReference type="Proteomes" id="UP000053095">
    <property type="component" value="Unassembled WGS sequence"/>
</dbReference>
<sequence>MADAEVAIRYCPGRIGTISEENWYHCVSAPSLNICSRCYHDYLKPLPFAANFKHQRDASGARRTCDFNVPRVHAVLREAIHRNDFAVLDGYLARRGQLPRCKGGGRLVAAEENFVWFQPMDANFAGKWGACGACYEDYIVASPYSSCFTTSPIIQPRGQLFECDMAWPFCQGMMAGGGGDWHQIMSWVLYRRHLPRCNASSEVDVASRNWYRPRDPELGSLLVCEACYYDTIYNSVAGQHFDLSRYQLPQNSKAVCFVSGNIPLALALDETIHRKDWAVFQRAAHAFVRSPRCNKDGIQNGTWYSLLPAGNQFNICQSCYACVFEARSAGHFLAPGLPQIPGQARLCNMNIGTAHALSMYRKLDQAIDRYDAFIFSDFARRLSVVPACPRQHPVSERRWYSHHMFSCCPSCWIEADIGSTRFSSCFSPEIQISSPLKCDFYSPRVRELWGIACAENDLPGFIRFMEKRLEIWKQTYPQIHQNLHMAQMNLSQQQSLFLASSINTGSNAAAAGAGMNGHYGNAQIGYGYETFAGAQGAMQFNEALSMTSQNTLSFTSSVQLEMLWKSVE</sequence>
<protein>
    <recommendedName>
        <fullName evidence="3">Integral membrane protein</fullName>
    </recommendedName>
</protein>
<keyword evidence="2" id="KW-1185">Reference proteome</keyword>
<gene>
    <name evidence="1" type="ORF">TCE0_023f07140</name>
</gene>
<dbReference type="EMBL" id="DF933819">
    <property type="protein sequence ID" value="GAM37315.1"/>
    <property type="molecule type" value="Genomic_DNA"/>
</dbReference>